<feature type="domain" description="Reverse transcriptase" evidence="2">
    <location>
        <begin position="153"/>
        <end position="239"/>
    </location>
</feature>
<dbReference type="AlphaFoldDB" id="A0A5C6PH83"/>
<reference evidence="3 4" key="1">
    <citation type="submission" date="2019-04" db="EMBL/GenBank/DDBJ databases">
        <title>Chromosome genome assembly for Takifugu flavidus.</title>
        <authorList>
            <person name="Xiao S."/>
        </authorList>
    </citation>
    <scope>NUCLEOTIDE SEQUENCE [LARGE SCALE GENOMIC DNA]</scope>
    <source>
        <strain evidence="3">HTHZ2018</strain>
        <tissue evidence="3">Muscle</tissue>
    </source>
</reference>
<dbReference type="Proteomes" id="UP000324091">
    <property type="component" value="Chromosome 11"/>
</dbReference>
<evidence type="ECO:0000313" key="4">
    <source>
        <dbReference type="Proteomes" id="UP000324091"/>
    </source>
</evidence>
<organism evidence="3 4">
    <name type="scientific">Takifugu flavidus</name>
    <name type="common">sansaifugu</name>
    <dbReference type="NCBI Taxonomy" id="433684"/>
    <lineage>
        <taxon>Eukaryota</taxon>
        <taxon>Metazoa</taxon>
        <taxon>Chordata</taxon>
        <taxon>Craniata</taxon>
        <taxon>Vertebrata</taxon>
        <taxon>Euteleostomi</taxon>
        <taxon>Actinopterygii</taxon>
        <taxon>Neopterygii</taxon>
        <taxon>Teleostei</taxon>
        <taxon>Neoteleostei</taxon>
        <taxon>Acanthomorphata</taxon>
        <taxon>Eupercaria</taxon>
        <taxon>Tetraodontiformes</taxon>
        <taxon>Tetradontoidea</taxon>
        <taxon>Tetraodontidae</taxon>
        <taxon>Takifugu</taxon>
    </lineage>
</organism>
<dbReference type="SUPFAM" id="SSF56672">
    <property type="entry name" value="DNA/RNA polymerases"/>
    <property type="match status" value="1"/>
</dbReference>
<evidence type="ECO:0000259" key="2">
    <source>
        <dbReference type="Pfam" id="PF00078"/>
    </source>
</evidence>
<sequence>MGHIPADREWVGSSEAVAAVESAHNKSEAVEKCKFTIGLAKRRSGAEKRRAQQRGRGGGATADNRIDCKRYEEAGPGDLGMGSHISGAEVAEVVKKLVGEKSPGVDEIRPECLKALDVVRLSWLIRLCNIVWTSGAVPLDWQTGVVVPLFEKGDRRVCSNYRGITLLSLPGKVYSGVLERRVRRIVEPRIQEEQCGIRPGCGTVDQLYTLSRVFEGAWEFAQPVHMCFVDLEKAFDRVPRGVPWGVL</sequence>
<dbReference type="InterPro" id="IPR000477">
    <property type="entry name" value="RT_dom"/>
</dbReference>
<evidence type="ECO:0000313" key="3">
    <source>
        <dbReference type="EMBL" id="TWW78038.1"/>
    </source>
</evidence>
<protein>
    <recommendedName>
        <fullName evidence="2">Reverse transcriptase domain-containing protein</fullName>
    </recommendedName>
</protein>
<dbReference type="PANTHER" id="PTHR19446">
    <property type="entry name" value="REVERSE TRANSCRIPTASES"/>
    <property type="match status" value="1"/>
</dbReference>
<accession>A0A5C6PH83</accession>
<dbReference type="EMBL" id="RHFK02000003">
    <property type="protein sequence ID" value="TWW78038.1"/>
    <property type="molecule type" value="Genomic_DNA"/>
</dbReference>
<proteinExistence type="predicted"/>
<feature type="region of interest" description="Disordered" evidence="1">
    <location>
        <begin position="44"/>
        <end position="63"/>
    </location>
</feature>
<dbReference type="Pfam" id="PF00078">
    <property type="entry name" value="RVT_1"/>
    <property type="match status" value="1"/>
</dbReference>
<dbReference type="CDD" id="cd01650">
    <property type="entry name" value="RT_nLTR_like"/>
    <property type="match status" value="1"/>
</dbReference>
<dbReference type="InterPro" id="IPR043502">
    <property type="entry name" value="DNA/RNA_pol_sf"/>
</dbReference>
<comment type="caution">
    <text evidence="3">The sequence shown here is derived from an EMBL/GenBank/DDBJ whole genome shotgun (WGS) entry which is preliminary data.</text>
</comment>
<evidence type="ECO:0000256" key="1">
    <source>
        <dbReference type="SAM" id="MobiDB-lite"/>
    </source>
</evidence>
<gene>
    <name evidence="3" type="ORF">D4764_11G0001590</name>
</gene>
<keyword evidence="4" id="KW-1185">Reference proteome</keyword>
<name>A0A5C6PH83_9TELE</name>